<comment type="caution">
    <text evidence="2">The sequence shown here is derived from an EMBL/GenBank/DDBJ whole genome shotgun (WGS) entry which is preliminary data.</text>
</comment>
<dbReference type="Gene3D" id="3.20.20.370">
    <property type="entry name" value="Glycoside hydrolase/deacetylase"/>
    <property type="match status" value="1"/>
</dbReference>
<dbReference type="OrthoDB" id="9778320at2"/>
<evidence type="ECO:0000313" key="3">
    <source>
        <dbReference type="Proteomes" id="UP000306980"/>
    </source>
</evidence>
<evidence type="ECO:0000313" key="2">
    <source>
        <dbReference type="EMBL" id="TMN21780.1"/>
    </source>
</evidence>
<feature type="signal peptide" evidence="1">
    <location>
        <begin position="1"/>
        <end position="26"/>
    </location>
</feature>
<evidence type="ECO:0000256" key="1">
    <source>
        <dbReference type="SAM" id="SignalP"/>
    </source>
</evidence>
<gene>
    <name evidence="2" type="ORF">FFL34_06395</name>
</gene>
<organism evidence="2 3">
    <name type="scientific">Lentibacillus cibarius</name>
    <dbReference type="NCBI Taxonomy" id="2583219"/>
    <lineage>
        <taxon>Bacteria</taxon>
        <taxon>Bacillati</taxon>
        <taxon>Bacillota</taxon>
        <taxon>Bacilli</taxon>
        <taxon>Bacillales</taxon>
        <taxon>Bacillaceae</taxon>
        <taxon>Lentibacillus</taxon>
    </lineage>
</organism>
<accession>A0A5S3QIM5</accession>
<dbReference type="Proteomes" id="UP000306980">
    <property type="component" value="Unassembled WGS sequence"/>
</dbReference>
<name>A0A5S3QIM5_9BACI</name>
<feature type="chain" id="PRO_5024272207" evidence="1">
    <location>
        <begin position="27"/>
        <end position="118"/>
    </location>
</feature>
<dbReference type="EMBL" id="VCIA01000001">
    <property type="protein sequence ID" value="TMN21780.1"/>
    <property type="molecule type" value="Genomic_DNA"/>
</dbReference>
<proteinExistence type="predicted"/>
<keyword evidence="1" id="KW-0732">Signal</keyword>
<sequence length="118" mass="13098">MRRNIIVGLSTILLALIVLVPRIAYAAEGDVADPATQIPVLMYHGLLTEEEKQLHPNNSSYITKASFEKQMKYLAENGYHTVIPSHAIGARHFDNSSNSELSGCLALQHLALQQFRII</sequence>
<protein>
    <submittedName>
        <fullName evidence="2">Uncharacterized protein</fullName>
    </submittedName>
</protein>
<dbReference type="RefSeq" id="WP_138602525.1">
    <property type="nucleotide sequence ID" value="NZ_VCIA01000001.1"/>
</dbReference>
<reference evidence="2 3" key="1">
    <citation type="submission" date="2019-05" db="EMBL/GenBank/DDBJ databases">
        <title>Genomic analysis of Lentibacillus sp. NKC220-2.</title>
        <authorList>
            <person name="Oh Y.J."/>
        </authorList>
    </citation>
    <scope>NUCLEOTIDE SEQUENCE [LARGE SCALE GENOMIC DNA]</scope>
    <source>
        <strain evidence="2 3">NKC220-2</strain>
    </source>
</reference>
<dbReference type="AlphaFoldDB" id="A0A5S3QIM5"/>